<comment type="caution">
    <text evidence="4">The sequence shown here is derived from an EMBL/GenBank/DDBJ whole genome shotgun (WGS) entry which is preliminary data.</text>
</comment>
<proteinExistence type="predicted"/>
<accession>A0A926JSQ1</accession>
<gene>
    <name evidence="4" type="ORF">IBL28_12615</name>
</gene>
<name>A0A926JSQ1_9FLAO</name>
<dbReference type="Pfam" id="PF04773">
    <property type="entry name" value="FecR"/>
    <property type="match status" value="1"/>
</dbReference>
<dbReference type="Gene3D" id="3.55.50.30">
    <property type="match status" value="1"/>
</dbReference>
<feature type="transmembrane region" description="Helical" evidence="1">
    <location>
        <begin position="79"/>
        <end position="98"/>
    </location>
</feature>
<feature type="domain" description="FecR protein" evidence="2">
    <location>
        <begin position="172"/>
        <end position="267"/>
    </location>
</feature>
<keyword evidence="1" id="KW-0812">Transmembrane</keyword>
<dbReference type="RefSeq" id="WP_187965958.1">
    <property type="nucleotide sequence ID" value="NZ_JACVDC010000037.1"/>
</dbReference>
<sequence>MEALIVKFLSDSLKPGELIRLREWLTMPGNQKIFENYVKSNQDLLLLFHNGKKDEAYSKIWNKINEKEKPVKKLNTKKLSYTMAAAVLVFILGSVFLIRTYLSPENNTGDLVPSRKSVVLKLSNGESLILDPDDTLVNVTSNGMVKSRHRSNQLNYHNPQLKTTGEPELNIIEVPNGNRFKLVLADSTVVHLNAGATLKYPVYFRKTGNREISLNGEAYFEVAKDKERPFVVRSDDLEIEVLGTRFNFSSYQDKELSEVVLVEGSVKMKPNLPDHPSVSEVVLKPGFKGALNNASETIEVEEVDTYLYTAWINGKLIFRNKTFNEILETLERHYNVKIVNENQELGRSKFNTSFGDVKLERILFYFEKMYGISYEIKEDKIVIK</sequence>
<dbReference type="Pfam" id="PF16344">
    <property type="entry name" value="FecR_C"/>
    <property type="match status" value="1"/>
</dbReference>
<dbReference type="Proteomes" id="UP000653730">
    <property type="component" value="Unassembled WGS sequence"/>
</dbReference>
<keyword evidence="1" id="KW-1133">Transmembrane helix</keyword>
<dbReference type="GO" id="GO:0016989">
    <property type="term" value="F:sigma factor antagonist activity"/>
    <property type="evidence" value="ECO:0007669"/>
    <property type="project" value="TreeGrafter"/>
</dbReference>
<dbReference type="PANTHER" id="PTHR30273:SF2">
    <property type="entry name" value="PROTEIN FECR"/>
    <property type="match status" value="1"/>
</dbReference>
<dbReference type="InterPro" id="IPR032508">
    <property type="entry name" value="FecR_C"/>
</dbReference>
<evidence type="ECO:0000259" key="2">
    <source>
        <dbReference type="Pfam" id="PF04773"/>
    </source>
</evidence>
<evidence type="ECO:0000313" key="4">
    <source>
        <dbReference type="EMBL" id="MBC9796815.1"/>
    </source>
</evidence>
<feature type="domain" description="Protein FecR C-terminal" evidence="3">
    <location>
        <begin position="315"/>
        <end position="383"/>
    </location>
</feature>
<dbReference type="AlphaFoldDB" id="A0A926JSQ1"/>
<evidence type="ECO:0000313" key="5">
    <source>
        <dbReference type="Proteomes" id="UP000653730"/>
    </source>
</evidence>
<keyword evidence="5" id="KW-1185">Reference proteome</keyword>
<dbReference type="InterPro" id="IPR012373">
    <property type="entry name" value="Ferrdict_sens_TM"/>
</dbReference>
<dbReference type="Gene3D" id="2.60.120.1440">
    <property type="match status" value="1"/>
</dbReference>
<protein>
    <submittedName>
        <fullName evidence="4">DUF4974 domain-containing protein</fullName>
    </submittedName>
</protein>
<organism evidence="4 5">
    <name type="scientific">Sinomicrobium weinanense</name>
    <dbReference type="NCBI Taxonomy" id="2842200"/>
    <lineage>
        <taxon>Bacteria</taxon>
        <taxon>Pseudomonadati</taxon>
        <taxon>Bacteroidota</taxon>
        <taxon>Flavobacteriia</taxon>
        <taxon>Flavobacteriales</taxon>
        <taxon>Flavobacteriaceae</taxon>
        <taxon>Sinomicrobium</taxon>
    </lineage>
</organism>
<reference evidence="4 5" key="1">
    <citation type="submission" date="2020-09" db="EMBL/GenBank/DDBJ databases">
        <title>Sinomicrobium weinanense sp. nov., a halophilic bacteria isolated from saline-alkali soil.</title>
        <authorList>
            <person name="Wu P."/>
            <person name="Ren H."/>
            <person name="Mei Y."/>
            <person name="Liang Y."/>
            <person name="Chen Z."/>
        </authorList>
    </citation>
    <scope>NUCLEOTIDE SEQUENCE [LARGE SCALE GENOMIC DNA]</scope>
    <source>
        <strain evidence="4 5">FJxs</strain>
    </source>
</reference>
<dbReference type="PANTHER" id="PTHR30273">
    <property type="entry name" value="PERIPLASMIC SIGNAL SENSOR AND SIGMA FACTOR ACTIVATOR FECR-RELATED"/>
    <property type="match status" value="1"/>
</dbReference>
<dbReference type="EMBL" id="JACVDC010000037">
    <property type="protein sequence ID" value="MBC9796815.1"/>
    <property type="molecule type" value="Genomic_DNA"/>
</dbReference>
<evidence type="ECO:0000259" key="3">
    <source>
        <dbReference type="Pfam" id="PF16344"/>
    </source>
</evidence>
<keyword evidence="1" id="KW-0472">Membrane</keyword>
<evidence type="ECO:0000256" key="1">
    <source>
        <dbReference type="SAM" id="Phobius"/>
    </source>
</evidence>
<dbReference type="InterPro" id="IPR006860">
    <property type="entry name" value="FecR"/>
</dbReference>